<keyword evidence="3 4" id="KW-0131">Cell cycle</keyword>
<comment type="function">
    <text evidence="4">Involved in cell division and chromosome segregation.</text>
</comment>
<feature type="domain" description="Sporulation regulator WhiA C-terminal" evidence="6">
    <location>
        <begin position="233"/>
        <end position="316"/>
    </location>
</feature>
<dbReference type="KEGG" id="mas:Mahau_1869"/>
<dbReference type="eggNOG" id="COG1481">
    <property type="taxonomic scope" value="Bacteria"/>
</dbReference>
<dbReference type="PANTHER" id="PTHR37307">
    <property type="entry name" value="CELL DIVISION PROTEIN WHIA-RELATED"/>
    <property type="match status" value="1"/>
</dbReference>
<dbReference type="GO" id="GO:0051301">
    <property type="term" value="P:cell division"/>
    <property type="evidence" value="ECO:0007669"/>
    <property type="project" value="UniProtKB-UniRule"/>
</dbReference>
<proteinExistence type="inferred from homology"/>
<dbReference type="InterPro" id="IPR027434">
    <property type="entry name" value="Homing_endonucl"/>
</dbReference>
<dbReference type="InterPro" id="IPR039518">
    <property type="entry name" value="WhiA_LAGLIDADG_dom"/>
</dbReference>
<feature type="domain" description="WhiA LAGLIDADG-like" evidence="8">
    <location>
        <begin position="139"/>
        <end position="230"/>
    </location>
</feature>
<reference evidence="10" key="1">
    <citation type="submission" date="2010-11" db="EMBL/GenBank/DDBJ databases">
        <title>The complete genome of Mahella australiensis DSM 15567.</title>
        <authorList>
            <consortium name="US DOE Joint Genome Institute (JGI-PGF)"/>
            <person name="Lucas S."/>
            <person name="Copeland A."/>
            <person name="Lapidus A."/>
            <person name="Bruce D."/>
            <person name="Goodwin L."/>
            <person name="Pitluck S."/>
            <person name="Kyrpides N."/>
            <person name="Mavromatis K."/>
            <person name="Pagani I."/>
            <person name="Ivanova N."/>
            <person name="Teshima H."/>
            <person name="Brettin T."/>
            <person name="Detter J.C."/>
            <person name="Han C."/>
            <person name="Tapia R."/>
            <person name="Land M."/>
            <person name="Hauser L."/>
            <person name="Markowitz V."/>
            <person name="Cheng J.-F."/>
            <person name="Hugenholtz P."/>
            <person name="Woyke T."/>
            <person name="Wu D."/>
            <person name="Spring S."/>
            <person name="Pukall R."/>
            <person name="Steenblock K."/>
            <person name="Schneider S."/>
            <person name="Klenk H.-P."/>
            <person name="Eisen J.A."/>
        </authorList>
    </citation>
    <scope>NUCLEOTIDE SEQUENCE [LARGE SCALE GENOMIC DNA]</scope>
    <source>
        <strain evidence="10">DSM 15567 / CIP 107919 / 50-1 BON</strain>
    </source>
</reference>
<evidence type="ECO:0000256" key="5">
    <source>
        <dbReference type="SAM" id="Coils"/>
    </source>
</evidence>
<keyword evidence="10" id="KW-1185">Reference proteome</keyword>
<accession>F4A1C7</accession>
<keyword evidence="5" id="KW-0175">Coiled coil</keyword>
<dbReference type="EMBL" id="CP002360">
    <property type="protein sequence ID" value="AEE97046.1"/>
    <property type="molecule type" value="Genomic_DNA"/>
</dbReference>
<dbReference type="InterPro" id="IPR023054">
    <property type="entry name" value="Sporulation_regulator_WhiA_C"/>
</dbReference>
<evidence type="ECO:0000313" key="9">
    <source>
        <dbReference type="EMBL" id="AEE97046.1"/>
    </source>
</evidence>
<dbReference type="Gene3D" id="3.10.28.10">
    <property type="entry name" value="Homing endonucleases"/>
    <property type="match status" value="1"/>
</dbReference>
<dbReference type="InterPro" id="IPR003802">
    <property type="entry name" value="Sporulation_regulator_WhiA"/>
</dbReference>
<dbReference type="HAMAP" id="MF_01420">
    <property type="entry name" value="HTH_type_WhiA"/>
    <property type="match status" value="1"/>
</dbReference>
<evidence type="ECO:0000256" key="3">
    <source>
        <dbReference type="ARBA" id="ARBA00023306"/>
    </source>
</evidence>
<dbReference type="NCBIfam" id="TIGR00647">
    <property type="entry name" value="DNA_bind_WhiA"/>
    <property type="match status" value="1"/>
</dbReference>
<name>F4A1C7_MAHA5</name>
<comment type="similarity">
    <text evidence="4">Belongs to the WhiA family.</text>
</comment>
<keyword evidence="1 4" id="KW-0132">Cell division</keyword>
<dbReference type="Pfam" id="PF14527">
    <property type="entry name" value="LAGLIDADG_WhiA"/>
    <property type="match status" value="1"/>
</dbReference>
<evidence type="ECO:0000259" key="8">
    <source>
        <dbReference type="Pfam" id="PF14527"/>
    </source>
</evidence>
<evidence type="ECO:0000256" key="2">
    <source>
        <dbReference type="ARBA" id="ARBA00023125"/>
    </source>
</evidence>
<gene>
    <name evidence="4" type="primary">whiA</name>
    <name evidence="9" type="ordered locus">Mahau_1869</name>
</gene>
<feature type="domain" description="Sporulation transcription regulator WhiA N-terminal" evidence="7">
    <location>
        <begin position="26"/>
        <end position="113"/>
    </location>
</feature>
<dbReference type="GO" id="GO:0043937">
    <property type="term" value="P:regulation of sporulation"/>
    <property type="evidence" value="ECO:0007669"/>
    <property type="project" value="InterPro"/>
</dbReference>
<evidence type="ECO:0000256" key="1">
    <source>
        <dbReference type="ARBA" id="ARBA00022618"/>
    </source>
</evidence>
<evidence type="ECO:0000259" key="6">
    <source>
        <dbReference type="Pfam" id="PF02650"/>
    </source>
</evidence>
<feature type="coiled-coil region" evidence="5">
    <location>
        <begin position="302"/>
        <end position="329"/>
    </location>
</feature>
<protein>
    <recommendedName>
        <fullName evidence="4">Probable cell division protein WhiA</fullName>
    </recommendedName>
</protein>
<organism evidence="9 10">
    <name type="scientific">Mahella australiensis (strain DSM 15567 / CIP 107919 / 50-1 BON)</name>
    <dbReference type="NCBI Taxonomy" id="697281"/>
    <lineage>
        <taxon>Bacteria</taxon>
        <taxon>Bacillati</taxon>
        <taxon>Bacillota</taxon>
        <taxon>Clostridia</taxon>
        <taxon>Thermoanaerobacterales</taxon>
        <taxon>Thermoanaerobacterales Family IV. Incertae Sedis</taxon>
        <taxon>Mahella</taxon>
    </lineage>
</organism>
<dbReference type="Proteomes" id="UP000008457">
    <property type="component" value="Chromosome"/>
</dbReference>
<dbReference type="PANTHER" id="PTHR37307:SF1">
    <property type="entry name" value="CELL DIVISION PROTEIN WHIA-RELATED"/>
    <property type="match status" value="1"/>
</dbReference>
<evidence type="ECO:0000256" key="4">
    <source>
        <dbReference type="HAMAP-Rule" id="MF_01420"/>
    </source>
</evidence>
<dbReference type="Pfam" id="PF10298">
    <property type="entry name" value="WhiA_N"/>
    <property type="match status" value="1"/>
</dbReference>
<dbReference type="STRING" id="697281.Mahau_1869"/>
<dbReference type="Pfam" id="PF02650">
    <property type="entry name" value="HTH_WhiA"/>
    <property type="match status" value="1"/>
</dbReference>
<dbReference type="AlphaFoldDB" id="F4A1C7"/>
<dbReference type="GO" id="GO:0003677">
    <property type="term" value="F:DNA binding"/>
    <property type="evidence" value="ECO:0007669"/>
    <property type="project" value="UniProtKB-UniRule"/>
</dbReference>
<dbReference type="InterPro" id="IPR018478">
    <property type="entry name" value="Sporu_reg_WhiA_N_dom"/>
</dbReference>
<evidence type="ECO:0000313" key="10">
    <source>
        <dbReference type="Proteomes" id="UP000008457"/>
    </source>
</evidence>
<evidence type="ECO:0000259" key="7">
    <source>
        <dbReference type="Pfam" id="PF10298"/>
    </source>
</evidence>
<reference evidence="9 10" key="2">
    <citation type="journal article" date="2011" name="Stand. Genomic Sci.">
        <title>Complete genome sequence of Mahella australiensis type strain (50-1 BON).</title>
        <authorList>
            <person name="Sikorski J."/>
            <person name="Teshima H."/>
            <person name="Nolan M."/>
            <person name="Lucas S."/>
            <person name="Hammon N."/>
            <person name="Deshpande S."/>
            <person name="Cheng J.F."/>
            <person name="Pitluck S."/>
            <person name="Liolios K."/>
            <person name="Pagani I."/>
            <person name="Ivanova N."/>
            <person name="Huntemann M."/>
            <person name="Mavromatis K."/>
            <person name="Ovchinikova G."/>
            <person name="Pati A."/>
            <person name="Tapia R."/>
            <person name="Han C."/>
            <person name="Goodwin L."/>
            <person name="Chen A."/>
            <person name="Palaniappan K."/>
            <person name="Land M."/>
            <person name="Hauser L."/>
            <person name="Ngatchou-Djao O.D."/>
            <person name="Rohde M."/>
            <person name="Pukall R."/>
            <person name="Spring S."/>
            <person name="Abt B."/>
            <person name="Goker M."/>
            <person name="Detter J.C."/>
            <person name="Woyke T."/>
            <person name="Bristow J."/>
            <person name="Markowitz V."/>
            <person name="Hugenholtz P."/>
            <person name="Eisen J.A."/>
            <person name="Kyrpides N.C."/>
            <person name="Klenk H.P."/>
            <person name="Lapidus A."/>
        </authorList>
    </citation>
    <scope>NUCLEOTIDE SEQUENCE [LARGE SCALE GENOMIC DNA]</scope>
    <source>
        <strain evidence="10">DSM 15567 / CIP 107919 / 50-1 BON</strain>
    </source>
</reference>
<dbReference type="HOGENOM" id="CLU_053282_0_0_9"/>
<dbReference type="SUPFAM" id="SSF55608">
    <property type="entry name" value="Homing endonucleases"/>
    <property type="match status" value="1"/>
</dbReference>
<sequence>MREGEPLSFSHNVKDELCRQKIKNACCQRAEIAAFLQTIGIVNIKGNNNISIKFHTENAAIARRIYELIKSLYDIVPELTVYRNERFQKAHGYTLTVTDSADATHIMRDTGVLYDDAQANNILNYNIDQDVVKKRCCKKSYLRAAFLGIGSITDPEKDYHLELVAGDETYARSLVELIHHFGINAKYIERKNSYVIYLKESEQIIRFLNIIRATNSLLEIENVKVYKDMRNNINRLVNCETANLTKTVDAAWRQVSDIQYIKDTVGLNILPQQLKQLAQLRMEYTEASLKELGEMLDPPLSKSGVNHRLKKIEQLAEDLKARKGAVQNDTRKG</sequence>
<keyword evidence="2 4" id="KW-0238">DNA-binding</keyword>